<reference evidence="1 2" key="1">
    <citation type="submission" date="2021-05" db="EMBL/GenBank/DDBJ databases">
        <title>The draft genome of Geobacter chapellei DSM 13688.</title>
        <authorList>
            <person name="Xu Z."/>
            <person name="Masuda Y."/>
            <person name="Itoh H."/>
            <person name="Senoo K."/>
        </authorList>
    </citation>
    <scope>NUCLEOTIDE SEQUENCE [LARGE SCALE GENOMIC DNA]</scope>
    <source>
        <strain evidence="1 2">DSM 13688</strain>
    </source>
</reference>
<protein>
    <submittedName>
        <fullName evidence="1">Uncharacterized protein</fullName>
    </submittedName>
</protein>
<dbReference type="EMBL" id="JAHDYS010000009">
    <property type="protein sequence ID" value="MBT1072315.1"/>
    <property type="molecule type" value="Genomic_DNA"/>
</dbReference>
<dbReference type="Proteomes" id="UP000784128">
    <property type="component" value="Unassembled WGS sequence"/>
</dbReference>
<organism evidence="1 2">
    <name type="scientific">Pelotalea chapellei</name>
    <dbReference type="NCBI Taxonomy" id="44671"/>
    <lineage>
        <taxon>Bacteria</taxon>
        <taxon>Pseudomonadati</taxon>
        <taxon>Thermodesulfobacteriota</taxon>
        <taxon>Desulfuromonadia</taxon>
        <taxon>Geobacterales</taxon>
        <taxon>Geobacteraceae</taxon>
        <taxon>Pelotalea</taxon>
    </lineage>
</organism>
<keyword evidence="2" id="KW-1185">Reference proteome</keyword>
<evidence type="ECO:0000313" key="2">
    <source>
        <dbReference type="Proteomes" id="UP000784128"/>
    </source>
</evidence>
<accession>A0ABS5U9H1</accession>
<gene>
    <name evidence="1" type="ORF">KJB30_11000</name>
</gene>
<dbReference type="RefSeq" id="WP_214299108.1">
    <property type="nucleotide sequence ID" value="NZ_JAHDYS010000009.1"/>
</dbReference>
<evidence type="ECO:0000313" key="1">
    <source>
        <dbReference type="EMBL" id="MBT1072315.1"/>
    </source>
</evidence>
<sequence>MVVFPSVLPASPPVAAIPKMRPYTGIGVLQLSIASEGSEPLYLYEEPALSRIGQLNISKPPSQEWIFGSNSHTVPFIVMARKEKWLQVTYDDAGREAWLSPGSRGKFLPWSLYFKGQFIHSLPGLQKRFYQLCKQPGTEIMTSVTPRQIFKVLRVEGDWLMVMADQKNLGWLRWRDEDGRLLVGLEKASR</sequence>
<proteinExistence type="predicted"/>
<comment type="caution">
    <text evidence="1">The sequence shown here is derived from an EMBL/GenBank/DDBJ whole genome shotgun (WGS) entry which is preliminary data.</text>
</comment>
<name>A0ABS5U9H1_9BACT</name>